<gene>
    <name evidence="7" type="primary">LOC108664648</name>
</gene>
<evidence type="ECO:0000259" key="5">
    <source>
        <dbReference type="PROSITE" id="PS50157"/>
    </source>
</evidence>
<reference evidence="7" key="1">
    <citation type="submission" date="2025-08" db="UniProtKB">
        <authorList>
            <consortium name="RefSeq"/>
        </authorList>
    </citation>
    <scope>IDENTIFICATION</scope>
    <source>
        <tissue evidence="7">Whole organism</tissue>
    </source>
</reference>
<evidence type="ECO:0000256" key="2">
    <source>
        <dbReference type="PROSITE-ProRule" id="PRU00042"/>
    </source>
</evidence>
<feature type="domain" description="C2H2-type" evidence="5">
    <location>
        <begin position="415"/>
        <end position="445"/>
    </location>
</feature>
<feature type="compositionally biased region" description="Polar residues" evidence="3">
    <location>
        <begin position="239"/>
        <end position="249"/>
    </location>
</feature>
<feature type="compositionally biased region" description="Low complexity" evidence="3">
    <location>
        <begin position="168"/>
        <end position="184"/>
    </location>
</feature>
<dbReference type="SMART" id="SM00225">
    <property type="entry name" value="BTB"/>
    <property type="match status" value="1"/>
</dbReference>
<evidence type="ECO:0000313" key="6">
    <source>
        <dbReference type="Proteomes" id="UP000694843"/>
    </source>
</evidence>
<feature type="compositionally biased region" description="Basic and acidic residues" evidence="3">
    <location>
        <begin position="147"/>
        <end position="166"/>
    </location>
</feature>
<feature type="compositionally biased region" description="Low complexity" evidence="3">
    <location>
        <begin position="320"/>
        <end position="333"/>
    </location>
</feature>
<dbReference type="InterPro" id="IPR036236">
    <property type="entry name" value="Znf_C2H2_sf"/>
</dbReference>
<dbReference type="GO" id="GO:0006357">
    <property type="term" value="P:regulation of transcription by RNA polymerase II"/>
    <property type="evidence" value="ECO:0007669"/>
    <property type="project" value="TreeGrafter"/>
</dbReference>
<dbReference type="AlphaFoldDB" id="A0A8B7MYY9"/>
<name>A0A8B7MYY9_HYAAZ</name>
<keyword evidence="2" id="KW-0863">Zinc-finger</keyword>
<dbReference type="InterPro" id="IPR051095">
    <property type="entry name" value="Dros_DevTransReg"/>
</dbReference>
<dbReference type="GO" id="GO:0005634">
    <property type="term" value="C:nucleus"/>
    <property type="evidence" value="ECO:0007669"/>
    <property type="project" value="TreeGrafter"/>
</dbReference>
<dbReference type="PROSITE" id="PS50097">
    <property type="entry name" value="BTB"/>
    <property type="match status" value="1"/>
</dbReference>
<dbReference type="CDD" id="cd18315">
    <property type="entry name" value="BTB_POZ_BAB-like"/>
    <property type="match status" value="1"/>
</dbReference>
<dbReference type="PANTHER" id="PTHR23110:SF98">
    <property type="entry name" value="PRE-LOLA-G, ISOFORM C-RELATED"/>
    <property type="match status" value="1"/>
</dbReference>
<dbReference type="Gene3D" id="3.30.710.10">
    <property type="entry name" value="Potassium Channel Kv1.1, Chain A"/>
    <property type="match status" value="1"/>
</dbReference>
<keyword evidence="2" id="KW-0862">Zinc</keyword>
<dbReference type="InterPro" id="IPR013087">
    <property type="entry name" value="Znf_C2H2_type"/>
</dbReference>
<protein>
    <submittedName>
        <fullName evidence="7">Longitudinals lacking protein, isoforms H/M/V isoform X14</fullName>
    </submittedName>
</protein>
<evidence type="ECO:0000313" key="7">
    <source>
        <dbReference type="RefSeq" id="XP_018006771.1"/>
    </source>
</evidence>
<feature type="region of interest" description="Disordered" evidence="3">
    <location>
        <begin position="278"/>
        <end position="337"/>
    </location>
</feature>
<accession>A0A8B7MYY9</accession>
<keyword evidence="6" id="KW-1185">Reference proteome</keyword>
<dbReference type="SMART" id="SM00355">
    <property type="entry name" value="ZnF_C2H2"/>
    <property type="match status" value="2"/>
</dbReference>
<evidence type="ECO:0000256" key="3">
    <source>
        <dbReference type="SAM" id="MobiDB-lite"/>
    </source>
</evidence>
<proteinExistence type="predicted"/>
<organism evidence="6 7">
    <name type="scientific">Hyalella azteca</name>
    <name type="common">Amphipod</name>
    <dbReference type="NCBI Taxonomy" id="294128"/>
    <lineage>
        <taxon>Eukaryota</taxon>
        <taxon>Metazoa</taxon>
        <taxon>Ecdysozoa</taxon>
        <taxon>Arthropoda</taxon>
        <taxon>Crustacea</taxon>
        <taxon>Multicrustacea</taxon>
        <taxon>Malacostraca</taxon>
        <taxon>Eumalacostraca</taxon>
        <taxon>Peracarida</taxon>
        <taxon>Amphipoda</taxon>
        <taxon>Senticaudata</taxon>
        <taxon>Talitrida</taxon>
        <taxon>Talitroidea</taxon>
        <taxon>Hyalellidae</taxon>
        <taxon>Hyalella</taxon>
    </lineage>
</organism>
<evidence type="ECO:0000256" key="1">
    <source>
        <dbReference type="ARBA" id="ARBA00023242"/>
    </source>
</evidence>
<evidence type="ECO:0000259" key="4">
    <source>
        <dbReference type="PROSITE" id="PS50097"/>
    </source>
</evidence>
<dbReference type="Proteomes" id="UP000694843">
    <property type="component" value="Unplaced"/>
</dbReference>
<dbReference type="RefSeq" id="XP_018006771.1">
    <property type="nucleotide sequence ID" value="XM_018151282.2"/>
</dbReference>
<dbReference type="Gene3D" id="3.30.160.60">
    <property type="entry name" value="Classic Zinc Finger"/>
    <property type="match status" value="2"/>
</dbReference>
<feature type="compositionally biased region" description="Gly residues" evidence="3">
    <location>
        <begin position="287"/>
        <end position="298"/>
    </location>
</feature>
<dbReference type="Pfam" id="PF00651">
    <property type="entry name" value="BTB"/>
    <property type="match status" value="1"/>
</dbReference>
<dbReference type="SUPFAM" id="SSF54695">
    <property type="entry name" value="POZ domain"/>
    <property type="match status" value="1"/>
</dbReference>
<dbReference type="PROSITE" id="PS50157">
    <property type="entry name" value="ZINC_FINGER_C2H2_2"/>
    <property type="match status" value="1"/>
</dbReference>
<dbReference type="GO" id="GO:0048513">
    <property type="term" value="P:animal organ development"/>
    <property type="evidence" value="ECO:0007669"/>
    <property type="project" value="UniProtKB-ARBA"/>
</dbReference>
<feature type="domain" description="BTB" evidence="4">
    <location>
        <begin position="30"/>
        <end position="95"/>
    </location>
</feature>
<dbReference type="OrthoDB" id="6077919at2759"/>
<feature type="compositionally biased region" description="Basic and acidic residues" evidence="3">
    <location>
        <begin position="121"/>
        <end position="134"/>
    </location>
</feature>
<dbReference type="GO" id="GO:0048666">
    <property type="term" value="P:neuron development"/>
    <property type="evidence" value="ECO:0007669"/>
    <property type="project" value="UniProtKB-ARBA"/>
</dbReference>
<dbReference type="GeneID" id="108664648"/>
<sequence length="499" mass="53865">MEELLSLKWNNHRSTFIHVLGILRDKQLYTDATLACDGKFYSVHKLVLSTCSDYFSAMLDRTNCKSPVIVLKDIKCEDLEALLDYMYLGEVNVRQSDLATLIKAAECLRVKGLAVPDDEPPASKKRETQTRRNDPSSSPPAKRKRRNDVVDDGRDDVRPARVDRRRSSSPARSSSRPKSPAISSTPLSPVNHHRSTPQKQQSSSNSDHHAVESSPKTSHSVAGGGGGTDDGALGDPVHSSESTNNQAYASDQVEPYVKVEMDDGSGADLEAYDLSNDGAFKEEGEDGGGSTTGDGGGDLSNDLPEFLQQATGPMAGGAFGHSSFSGSTSFQPGDLAGWQGDGSNVGFPHLNFSSAESASQQNAPGGCNVWPSLPSAVNPALFAAVAAVSAPFTEGLSQLNLGGHQSSSSLSTQYVTCDICQKRFVGINRKYLLKRHKITHSGEKPFHCPYCSHRANIKQNLDMHIKRKHWDKLFSLAQSGPVDMSSNHIFLREEESGSS</sequence>
<dbReference type="InterPro" id="IPR011333">
    <property type="entry name" value="SKP1/BTB/POZ_sf"/>
</dbReference>
<dbReference type="GO" id="GO:0003006">
    <property type="term" value="P:developmental process involved in reproduction"/>
    <property type="evidence" value="ECO:0007669"/>
    <property type="project" value="UniProtKB-ARBA"/>
</dbReference>
<dbReference type="PANTHER" id="PTHR23110">
    <property type="entry name" value="BTB DOMAIN TRANSCRIPTION FACTOR"/>
    <property type="match status" value="1"/>
</dbReference>
<dbReference type="GO" id="GO:0008270">
    <property type="term" value="F:zinc ion binding"/>
    <property type="evidence" value="ECO:0007669"/>
    <property type="project" value="UniProtKB-KW"/>
</dbReference>
<keyword evidence="2" id="KW-0479">Metal-binding</keyword>
<keyword evidence="1" id="KW-0539">Nucleus</keyword>
<dbReference type="SUPFAM" id="SSF57667">
    <property type="entry name" value="beta-beta-alpha zinc fingers"/>
    <property type="match status" value="1"/>
</dbReference>
<feature type="region of interest" description="Disordered" evidence="3">
    <location>
        <begin position="114"/>
        <end position="255"/>
    </location>
</feature>
<dbReference type="InterPro" id="IPR000210">
    <property type="entry name" value="BTB/POZ_dom"/>
</dbReference>